<organism evidence="1 2">
    <name type="scientific">Chryseolinea soli</name>
    <dbReference type="NCBI Taxonomy" id="2321403"/>
    <lineage>
        <taxon>Bacteria</taxon>
        <taxon>Pseudomonadati</taxon>
        <taxon>Bacteroidota</taxon>
        <taxon>Cytophagia</taxon>
        <taxon>Cytophagales</taxon>
        <taxon>Fulvivirgaceae</taxon>
        <taxon>Chryseolinea</taxon>
    </lineage>
</organism>
<dbReference type="AlphaFoldDB" id="A0A385SKC7"/>
<protein>
    <submittedName>
        <fullName evidence="1">Uncharacterized protein</fullName>
    </submittedName>
</protein>
<dbReference type="EMBL" id="CP032382">
    <property type="protein sequence ID" value="AYB29458.1"/>
    <property type="molecule type" value="Genomic_DNA"/>
</dbReference>
<gene>
    <name evidence="1" type="ORF">D4L85_02165</name>
</gene>
<evidence type="ECO:0000313" key="1">
    <source>
        <dbReference type="EMBL" id="AYB29458.1"/>
    </source>
</evidence>
<keyword evidence="2" id="KW-1185">Reference proteome</keyword>
<name>A0A385SKC7_9BACT</name>
<sequence>MGTLGLGLGQFWRAFNPPILATKAARYPNVDPLHARTRDFNFSKKAKPFAFNLPARRSFSEGEAV</sequence>
<accession>A0A385SKC7</accession>
<reference evidence="2" key="1">
    <citation type="submission" date="2018-09" db="EMBL/GenBank/DDBJ databases">
        <title>Chryseolinea sp. KIS68-18 isolated from soil.</title>
        <authorList>
            <person name="Weon H.-Y."/>
            <person name="Kwon S.-W."/>
            <person name="Lee S.A."/>
        </authorList>
    </citation>
    <scope>NUCLEOTIDE SEQUENCE [LARGE SCALE GENOMIC DNA]</scope>
    <source>
        <strain evidence="2">KIS68-18</strain>
    </source>
</reference>
<dbReference type="Proteomes" id="UP000266183">
    <property type="component" value="Chromosome"/>
</dbReference>
<proteinExistence type="predicted"/>
<dbReference type="KEGG" id="chk:D4L85_02165"/>
<evidence type="ECO:0000313" key="2">
    <source>
        <dbReference type="Proteomes" id="UP000266183"/>
    </source>
</evidence>